<protein>
    <submittedName>
        <fullName evidence="3">C4-dicarboxylate ABC transporter</fullName>
    </submittedName>
</protein>
<dbReference type="GO" id="GO:0055085">
    <property type="term" value="P:transmembrane transport"/>
    <property type="evidence" value="ECO:0007669"/>
    <property type="project" value="InterPro"/>
</dbReference>
<dbReference type="PANTHER" id="PTHR33376">
    <property type="match status" value="1"/>
</dbReference>
<dbReference type="InterPro" id="IPR018389">
    <property type="entry name" value="DctP_fam"/>
</dbReference>
<dbReference type="NCBIfam" id="NF037995">
    <property type="entry name" value="TRAP_S1"/>
    <property type="match status" value="1"/>
</dbReference>
<organism evidence="3 4">
    <name type="scientific">Oceanobacillus sojae</name>
    <dbReference type="NCBI Taxonomy" id="582851"/>
    <lineage>
        <taxon>Bacteria</taxon>
        <taxon>Bacillati</taxon>
        <taxon>Bacillota</taxon>
        <taxon>Bacilli</taxon>
        <taxon>Bacillales</taxon>
        <taxon>Bacillaceae</taxon>
        <taxon>Oceanobacillus</taxon>
    </lineage>
</organism>
<name>A0A511ZEC0_9BACI</name>
<dbReference type="PANTHER" id="PTHR33376:SF3">
    <property type="entry name" value="C4-DICARBOXYLATE-BINDING PROTEIN"/>
    <property type="match status" value="1"/>
</dbReference>
<dbReference type="Gene3D" id="3.40.190.170">
    <property type="entry name" value="Bacterial extracellular solute-binding protein, family 7"/>
    <property type="match status" value="1"/>
</dbReference>
<dbReference type="Pfam" id="PF03480">
    <property type="entry name" value="DctP"/>
    <property type="match status" value="1"/>
</dbReference>
<sequence>MTKNLLMISMLSMILLLIACGSDNDADAGDYTLRLGITQNDQNAEFKGVETFKEGVEKRTEGEVTVELYHSDQLANVPDLVEQASMGNSVGTISDAAMLGDLKKEFYILQSPYMFDSYDQIGKVTESELYQGWVEDFADQGIRILSFNYYLGERNLATTSEVTSAADLRSNVIRTSGAQIVDETISSMGASPSGMPWTEAYPGLEQGVINGVEAHNLAIYESSMYEVINHIAKTNHYQLVSALIVSEDWYDNLPEEYQEIVIEEAEKSGEAAAELALEQSREYEELMGEYGVEFHEVDREEFRELTEQVYEKLDMTEIREEVLEVLNQ</sequence>
<accession>A0A511ZEC0</accession>
<evidence type="ECO:0000256" key="2">
    <source>
        <dbReference type="SAM" id="SignalP"/>
    </source>
</evidence>
<feature type="signal peptide" evidence="2">
    <location>
        <begin position="1"/>
        <end position="28"/>
    </location>
</feature>
<keyword evidence="4" id="KW-1185">Reference proteome</keyword>
<comment type="caution">
    <text evidence="3">The sequence shown here is derived from an EMBL/GenBank/DDBJ whole genome shotgun (WGS) entry which is preliminary data.</text>
</comment>
<dbReference type="RefSeq" id="WP_147208347.1">
    <property type="nucleotide sequence ID" value="NZ_BJYM01000002.1"/>
</dbReference>
<reference evidence="3 4" key="1">
    <citation type="submission" date="2019-07" db="EMBL/GenBank/DDBJ databases">
        <title>Whole genome shotgun sequence of Oceanobacillus sojae NBRC 105379.</title>
        <authorList>
            <person name="Hosoyama A."/>
            <person name="Uohara A."/>
            <person name="Ohji S."/>
            <person name="Ichikawa N."/>
        </authorList>
    </citation>
    <scope>NUCLEOTIDE SEQUENCE [LARGE SCALE GENOMIC DNA]</scope>
    <source>
        <strain evidence="3 4">NBRC 105379</strain>
    </source>
</reference>
<dbReference type="PROSITE" id="PS51257">
    <property type="entry name" value="PROKAR_LIPOPROTEIN"/>
    <property type="match status" value="1"/>
</dbReference>
<dbReference type="EMBL" id="BJYM01000002">
    <property type="protein sequence ID" value="GEN85793.1"/>
    <property type="molecule type" value="Genomic_DNA"/>
</dbReference>
<keyword evidence="1 2" id="KW-0732">Signal</keyword>
<dbReference type="OrthoDB" id="2087at2"/>
<gene>
    <name evidence="3" type="ORF">OSO01_05320</name>
</gene>
<dbReference type="CDD" id="cd13669">
    <property type="entry name" value="PBP2_TRAP_TM0322_like"/>
    <property type="match status" value="1"/>
</dbReference>
<evidence type="ECO:0000256" key="1">
    <source>
        <dbReference type="ARBA" id="ARBA00022729"/>
    </source>
</evidence>
<feature type="chain" id="PRO_5021964291" evidence="2">
    <location>
        <begin position="29"/>
        <end position="328"/>
    </location>
</feature>
<proteinExistence type="predicted"/>
<evidence type="ECO:0000313" key="3">
    <source>
        <dbReference type="EMBL" id="GEN85793.1"/>
    </source>
</evidence>
<evidence type="ECO:0000313" key="4">
    <source>
        <dbReference type="Proteomes" id="UP000321558"/>
    </source>
</evidence>
<dbReference type="InterPro" id="IPR038404">
    <property type="entry name" value="TRAP_DctP_sf"/>
</dbReference>
<dbReference type="Proteomes" id="UP000321558">
    <property type="component" value="Unassembled WGS sequence"/>
</dbReference>
<dbReference type="AlphaFoldDB" id="A0A511ZEC0"/>